<reference evidence="1 2" key="1">
    <citation type="submission" date="2018-06" db="EMBL/GenBank/DDBJ databases">
        <authorList>
            <consortium name="Pathogen Informatics"/>
            <person name="Doyle S."/>
        </authorList>
    </citation>
    <scope>NUCLEOTIDE SEQUENCE [LARGE SCALE GENOMIC DNA]</scope>
    <source>
        <strain evidence="1 2">NCTC11012</strain>
    </source>
</reference>
<gene>
    <name evidence="1" type="ORF">NCTC11012_00881</name>
</gene>
<protein>
    <recommendedName>
        <fullName evidence="3">Sel1 repeat</fullName>
    </recommendedName>
</protein>
<evidence type="ECO:0008006" key="3">
    <source>
        <dbReference type="Google" id="ProtNLM"/>
    </source>
</evidence>
<evidence type="ECO:0000313" key="2">
    <source>
        <dbReference type="Proteomes" id="UP000254618"/>
    </source>
</evidence>
<evidence type="ECO:0000313" key="1">
    <source>
        <dbReference type="EMBL" id="STZ02654.1"/>
    </source>
</evidence>
<dbReference type="AlphaFoldDB" id="A0A378QQU0"/>
<dbReference type="EMBL" id="UGQF01000001">
    <property type="protein sequence ID" value="STZ02654.1"/>
    <property type="molecule type" value="Genomic_DNA"/>
</dbReference>
<proteinExistence type="predicted"/>
<dbReference type="Proteomes" id="UP000254618">
    <property type="component" value="Unassembled WGS sequence"/>
</dbReference>
<dbReference type="Gene3D" id="1.25.40.10">
    <property type="entry name" value="Tetratricopeptide repeat domain"/>
    <property type="match status" value="1"/>
</dbReference>
<dbReference type="InterPro" id="IPR011990">
    <property type="entry name" value="TPR-like_helical_dom_sf"/>
</dbReference>
<accession>A0A378QQU0</accession>
<organism evidence="1 2">
    <name type="scientific">Moraxella equi</name>
    <dbReference type="NCBI Taxonomy" id="60442"/>
    <lineage>
        <taxon>Bacteria</taxon>
        <taxon>Pseudomonadati</taxon>
        <taxon>Pseudomonadota</taxon>
        <taxon>Gammaproteobacteria</taxon>
        <taxon>Moraxellales</taxon>
        <taxon>Moraxellaceae</taxon>
        <taxon>Moraxella</taxon>
    </lineage>
</organism>
<dbReference type="SUPFAM" id="SSF81901">
    <property type="entry name" value="HCP-like"/>
    <property type="match status" value="1"/>
</dbReference>
<sequence length="662" mass="74832">MPTLYQKGRVVWGALVQANTMLFEENNPASCPAEIIYDKSGRTPPHLLQSIAQTLLSFKKQTPNDLPPKLKQYAQHLQNERTRFSGELPAPPTTAMSLYAKTIFVWRLHLPDAMLTLPIFPIIINDDNDEVMILPAVFWKDSDFYQKWLGNSSDTSQEIVPMWANLPSEKASRFWQNYDELLTLQSDVLAKLFKPNAPPHNPNDFRQPKPPETGKPNFLIRLRNDAQNQYLRWSELFDLSEIKDPEAHANLAKDKLPPSLYQALRQLDLSPFWQELKANTQFANLPNTKPLPQVLTTLEQPQLSPTQTASLVQFLLKQGDVSLSKLLENEGRTTQHPNNTTALLCLAILYLTGKHVPQSIEEGLSWLDYASKLGDSRALRWQTKLALDCPSLVPILFKDFLQKEMVDFNLVLMNEGCSPLAINEAVKAYAENPKAQKWLACRPLQTAYEQGDKVAEQLLISYLNNGTLPSQDEDKFLDVKFWVIDYLLHHKNQDYTYLISYPDADYATDEPPAWHKWAKVAGVLILMSLVKMCFFNNKDIDEPPATTLPISTQPNTAPNPTTQVIERAQGTSPSDAIAKLQSTLPKKLFTGYNEITTIRQENGVVIVSLSDKSKGVMSIQSAQALYCKDQSFELLRKSGAVVNFDISAQDGLRYKIDNVVCE</sequence>
<name>A0A378QQU0_9GAMM</name>